<accession>T0QJP0</accession>
<dbReference type="PANTHER" id="PTHR40866:SF1">
    <property type="entry name" value="BED-TYPE DOMAIN-CONTAINING PROTEIN"/>
    <property type="match status" value="1"/>
</dbReference>
<name>T0QJP0_SAPDV</name>
<dbReference type="RefSeq" id="XP_008608591.1">
    <property type="nucleotide sequence ID" value="XM_008610369.1"/>
</dbReference>
<gene>
    <name evidence="1" type="ORF">SDRG_04689</name>
</gene>
<dbReference type="Proteomes" id="UP000030762">
    <property type="component" value="Unassembled WGS sequence"/>
</dbReference>
<protein>
    <submittedName>
        <fullName evidence="1">Uncharacterized protein</fullName>
    </submittedName>
</protein>
<organism evidence="1 2">
    <name type="scientific">Saprolegnia diclina (strain VS20)</name>
    <dbReference type="NCBI Taxonomy" id="1156394"/>
    <lineage>
        <taxon>Eukaryota</taxon>
        <taxon>Sar</taxon>
        <taxon>Stramenopiles</taxon>
        <taxon>Oomycota</taxon>
        <taxon>Saprolegniomycetes</taxon>
        <taxon>Saprolegniales</taxon>
        <taxon>Saprolegniaceae</taxon>
        <taxon>Saprolegnia</taxon>
    </lineage>
</organism>
<dbReference type="PANTHER" id="PTHR40866">
    <property type="entry name" value="BED-TYPE DOMAIN-CONTAINING PROTEIN"/>
    <property type="match status" value="1"/>
</dbReference>
<sequence>MRTKPSPLATGPTFSPKQIALFYFAKLGEGSVVDTKTGLTKITERYQCLHCPSPHIVTIQRNAGYNNLAQHVYSQHKDYATLMTSLPPPPTAAMDRPSSTSLRSKASLGATVHNYLDWIVGAHLPMDFAEMAGAHMYIKLDRIEPKKLRKYLRLVTRRVQADVRAALPPTFALVVERCVSETGAPFLGLFAAYALKNELQMPLLALYHDTTPNEAGCEVEYAAFLDYVLADLKRTRADILCMIASVESPFRTIADDMDVPMVTCASSRLDAAILAFLATPAKADAINAVRDLMNELQRLRTGIRYRSMRELYPILEDDAKTWPSTLAMLQRFFKLRPLLAASGTYAHLLDAVTAHDETVLRSLLEHLVNLNSVANHLLQTERTSLSDVRQLLDSLLLDYSSLSPFLNADGVESPAFEKAVVKLQQGVKLQATDRAALRDFESPVATALAGLETDYATRLLKRARLEADDKYLEILKVLPATANRIQHAFATAKNGVLPTNIETLLFLQLNRSVWPVDVVADVVANAHLEADIAADESSDEDDESNHFV</sequence>
<dbReference type="AlphaFoldDB" id="T0QJP0"/>
<dbReference type="InParanoid" id="T0QJP0"/>
<dbReference type="GeneID" id="19945416"/>
<dbReference type="OrthoDB" id="125057at2759"/>
<evidence type="ECO:0000313" key="2">
    <source>
        <dbReference type="Proteomes" id="UP000030762"/>
    </source>
</evidence>
<keyword evidence="2" id="KW-1185">Reference proteome</keyword>
<proteinExistence type="predicted"/>
<reference evidence="1 2" key="1">
    <citation type="submission" date="2012-04" db="EMBL/GenBank/DDBJ databases">
        <title>The Genome Sequence of Saprolegnia declina VS20.</title>
        <authorList>
            <consortium name="The Broad Institute Genome Sequencing Platform"/>
            <person name="Russ C."/>
            <person name="Nusbaum C."/>
            <person name="Tyler B."/>
            <person name="van West P."/>
            <person name="Dieguez-Uribeondo J."/>
            <person name="de Bruijn I."/>
            <person name="Tripathy S."/>
            <person name="Jiang R."/>
            <person name="Young S.K."/>
            <person name="Zeng Q."/>
            <person name="Gargeya S."/>
            <person name="Fitzgerald M."/>
            <person name="Haas B."/>
            <person name="Abouelleil A."/>
            <person name="Alvarado L."/>
            <person name="Arachchi H.M."/>
            <person name="Berlin A."/>
            <person name="Chapman S.B."/>
            <person name="Goldberg J."/>
            <person name="Griggs A."/>
            <person name="Gujja S."/>
            <person name="Hansen M."/>
            <person name="Howarth C."/>
            <person name="Imamovic A."/>
            <person name="Larimer J."/>
            <person name="McCowen C."/>
            <person name="Montmayeur A."/>
            <person name="Murphy C."/>
            <person name="Neiman D."/>
            <person name="Pearson M."/>
            <person name="Priest M."/>
            <person name="Roberts A."/>
            <person name="Saif S."/>
            <person name="Shea T."/>
            <person name="Sisk P."/>
            <person name="Sykes S."/>
            <person name="Wortman J."/>
            <person name="Nusbaum C."/>
            <person name="Birren B."/>
        </authorList>
    </citation>
    <scope>NUCLEOTIDE SEQUENCE [LARGE SCALE GENOMIC DNA]</scope>
    <source>
        <strain evidence="1 2">VS20</strain>
    </source>
</reference>
<dbReference type="VEuPathDB" id="FungiDB:SDRG_04689"/>
<dbReference type="EMBL" id="JH767142">
    <property type="protein sequence ID" value="EQC38264.1"/>
    <property type="molecule type" value="Genomic_DNA"/>
</dbReference>
<dbReference type="OMA" id="DNSHYAT"/>
<evidence type="ECO:0000313" key="1">
    <source>
        <dbReference type="EMBL" id="EQC38264.1"/>
    </source>
</evidence>